<reference evidence="2" key="1">
    <citation type="journal article" date="2023" name="Int. J. Syst. Evol. Microbiol.">
        <title>&lt;i&gt;Shewanella septentrionalis&lt;/i&gt; sp. nov. and &lt;i&gt;Shewanella holmiensis&lt;/i&gt; sp. nov., isolated from Baltic Sea water and sediments.</title>
        <authorList>
            <person name="Martin-Rodriguez A.J."/>
            <person name="Thorell K."/>
            <person name="Joffre E."/>
            <person name="Jensie-Markopoulos S."/>
            <person name="Moore E.R.B."/>
            <person name="Sjoling A."/>
        </authorList>
    </citation>
    <scope>NUCLEOTIDE SEQUENCE</scope>
    <source>
        <strain evidence="2">SP1W3</strain>
    </source>
</reference>
<keyword evidence="1" id="KW-0472">Membrane</keyword>
<proteinExistence type="predicted"/>
<keyword evidence="1" id="KW-1133">Transmembrane helix</keyword>
<dbReference type="GeneID" id="11774267"/>
<feature type="transmembrane region" description="Helical" evidence="1">
    <location>
        <begin position="6"/>
        <end position="28"/>
    </location>
</feature>
<gene>
    <name evidence="2" type="ORF">NE536_07860</name>
</gene>
<sequence length="158" mass="18468">MNTSVILSYAFMYFVLFVAVPFVFVMFVMTCIKFFKAGPDEAEHHEMKLKPVLFDKQSFNFFKSLKTVVEGKYDVCCNVPLDTVFEMDQHDADLNHECRLDYVLIDHDSSEVKMVISDFGKEHNSPMKKLFSKFNINFIEMNQHKQWDTQSLKQALAV</sequence>
<protein>
    <submittedName>
        <fullName evidence="2">DUF2726 domain-containing protein</fullName>
    </submittedName>
</protein>
<keyword evidence="1" id="KW-0812">Transmembrane</keyword>
<name>A0A9X3AT89_9GAMM</name>
<dbReference type="Proteomes" id="UP001155604">
    <property type="component" value="Unassembled WGS sequence"/>
</dbReference>
<evidence type="ECO:0000256" key="1">
    <source>
        <dbReference type="SAM" id="Phobius"/>
    </source>
</evidence>
<evidence type="ECO:0000313" key="2">
    <source>
        <dbReference type="EMBL" id="MCT7945287.1"/>
    </source>
</evidence>
<dbReference type="EMBL" id="JAMTCC010000010">
    <property type="protein sequence ID" value="MCT7945287.1"/>
    <property type="molecule type" value="Genomic_DNA"/>
</dbReference>
<organism evidence="2 3">
    <name type="scientific">Shewanella septentrionalis</name>
    <dbReference type="NCBI Taxonomy" id="2952223"/>
    <lineage>
        <taxon>Bacteria</taxon>
        <taxon>Pseudomonadati</taxon>
        <taxon>Pseudomonadota</taxon>
        <taxon>Gammaproteobacteria</taxon>
        <taxon>Alteromonadales</taxon>
        <taxon>Shewanellaceae</taxon>
        <taxon>Shewanella</taxon>
    </lineage>
</organism>
<dbReference type="AlphaFoldDB" id="A0A9X3AT89"/>
<dbReference type="RefSeq" id="WP_006079641.1">
    <property type="nucleotide sequence ID" value="NZ_JAMTCC010000010.1"/>
</dbReference>
<evidence type="ECO:0000313" key="3">
    <source>
        <dbReference type="Proteomes" id="UP001155604"/>
    </source>
</evidence>
<accession>A0A9X3AT89</accession>
<keyword evidence="3" id="KW-1185">Reference proteome</keyword>
<comment type="caution">
    <text evidence="2">The sequence shown here is derived from an EMBL/GenBank/DDBJ whole genome shotgun (WGS) entry which is preliminary data.</text>
</comment>